<keyword evidence="2" id="KW-1185">Reference proteome</keyword>
<dbReference type="Proteomes" id="UP000444318">
    <property type="component" value="Unassembled WGS sequence"/>
</dbReference>
<dbReference type="PROSITE" id="PS51318">
    <property type="entry name" value="TAT"/>
    <property type="match status" value="1"/>
</dbReference>
<name>A0A843S380_9BURK</name>
<sequence length="94" mass="9835">MKPLNSSPFAQQRRRFLVQGAALTVATATCGLMVGKQASSLLSSDSPVTLAASADPVTAPDLSAMVRNGQPVPVEQFFSSPENFTHFLKLTGAA</sequence>
<protein>
    <submittedName>
        <fullName evidence="1">Uncharacterized protein</fullName>
    </submittedName>
</protein>
<dbReference type="RefSeq" id="WP_152801720.1">
    <property type="nucleotide sequence ID" value="NZ_WHUF01000001.1"/>
</dbReference>
<dbReference type="EMBL" id="WHUF01000001">
    <property type="protein sequence ID" value="MQA18579.1"/>
    <property type="molecule type" value="Genomic_DNA"/>
</dbReference>
<evidence type="ECO:0000313" key="2">
    <source>
        <dbReference type="Proteomes" id="UP000444318"/>
    </source>
</evidence>
<comment type="caution">
    <text evidence="1">The sequence shown here is derived from an EMBL/GenBank/DDBJ whole genome shotgun (WGS) entry which is preliminary data.</text>
</comment>
<proteinExistence type="predicted"/>
<dbReference type="AlphaFoldDB" id="A0A843S380"/>
<evidence type="ECO:0000313" key="1">
    <source>
        <dbReference type="EMBL" id="MQA18579.1"/>
    </source>
</evidence>
<reference evidence="1 2" key="1">
    <citation type="submission" date="2019-10" db="EMBL/GenBank/DDBJ databases">
        <title>Two novel species isolated from a subtropical stream in China.</title>
        <authorList>
            <person name="Lu H."/>
        </authorList>
    </citation>
    <scope>NUCLEOTIDE SEQUENCE [LARGE SCALE GENOMIC DNA]</scope>
    <source>
        <strain evidence="1 2">FT103W</strain>
    </source>
</reference>
<dbReference type="InterPro" id="IPR006311">
    <property type="entry name" value="TAT_signal"/>
</dbReference>
<accession>A0A843S380</accession>
<gene>
    <name evidence="1" type="ORF">GEV01_03510</name>
</gene>
<organism evidence="1 2">
    <name type="scientific">Rugamonas rivuli</name>
    <dbReference type="NCBI Taxonomy" id="2743358"/>
    <lineage>
        <taxon>Bacteria</taxon>
        <taxon>Pseudomonadati</taxon>
        <taxon>Pseudomonadota</taxon>
        <taxon>Betaproteobacteria</taxon>
        <taxon>Burkholderiales</taxon>
        <taxon>Oxalobacteraceae</taxon>
        <taxon>Telluria group</taxon>
        <taxon>Rugamonas</taxon>
    </lineage>
</organism>